<protein>
    <submittedName>
        <fullName evidence="2">Uncharacterized protein</fullName>
    </submittedName>
</protein>
<accession>A0A7R9EXL0</accession>
<dbReference type="AlphaFoldDB" id="A0A7R9EXL0"/>
<dbReference type="SUPFAM" id="SSF50978">
    <property type="entry name" value="WD40 repeat-like"/>
    <property type="match status" value="1"/>
</dbReference>
<organism evidence="2">
    <name type="scientific">Timema bartmani</name>
    <dbReference type="NCBI Taxonomy" id="61472"/>
    <lineage>
        <taxon>Eukaryota</taxon>
        <taxon>Metazoa</taxon>
        <taxon>Ecdysozoa</taxon>
        <taxon>Arthropoda</taxon>
        <taxon>Hexapoda</taxon>
        <taxon>Insecta</taxon>
        <taxon>Pterygota</taxon>
        <taxon>Neoptera</taxon>
        <taxon>Polyneoptera</taxon>
        <taxon>Phasmatodea</taxon>
        <taxon>Timematodea</taxon>
        <taxon>Timematoidea</taxon>
        <taxon>Timematidae</taxon>
        <taxon>Timema</taxon>
    </lineage>
</organism>
<dbReference type="EMBL" id="OD566058">
    <property type="protein sequence ID" value="CAD7443273.1"/>
    <property type="molecule type" value="Genomic_DNA"/>
</dbReference>
<reference evidence="2" key="1">
    <citation type="submission" date="2020-11" db="EMBL/GenBank/DDBJ databases">
        <authorList>
            <person name="Tran Van P."/>
        </authorList>
    </citation>
    <scope>NUCLEOTIDE SEQUENCE</scope>
</reference>
<sequence>MRFSMAKSEVKLMTRQRIRPRKMIGLDGVKLKEAKSVKCLGSVIEAKEGSREDVVRRRQQGEVPTLGSQEGAFENVRMNYSGDQGQTIRQLLSAHMIRRVAMCCLSSPHGKRQHLVLQLSALLKQADSSKRKLTLTRLASAPIPFTVLSVTGNQWNEDFLAVCGLKDCHVLTFSSNGSVADHLVLHPQLETGNFIIRAIWLPGSQTQLALVTADFVKIYDLSVDALSPQYFFLVPSGKIRDCTFVCSEEGDSHLLLMSSAGYIYSQAMVECSSAQHGPFYVTNTLEVYHPDIKDVMGQVGGGGVSIYYSHALQLLLFSYSQGRSYVAPLKSVDAGLGSVFQIQLGKAGANGSGNKANNAQPQPLCQWSEVPNHPGLICSVMQSSNNPVILMLKPDTILVQEIKVIPAKAKIMDMVAIRHPSSNSDHRTTLILLCEDGSLRIYMAAMEQTGFWLSSSVQPISTIPSSKPTKKKKVTKSGKPAGAVTFPVDFFEHCQVMNDVEYGGNDLLQIYNTQQIKHRLNTTGMYVVSTKPAGFNLEIANQDNSLVITALRVLLGTQDSQRAPSYVEVFGRSVQTNVARNRWFDLPFTRDESLQADKKITVTFGPSQDPEGVTMVDSIKVYGKTKDAFGWPEETEDLASTSAAPVQATTGVGADADNLVATPVQLTSLDRMVSGVLEVLDGCFTLFGNTMEESKLAQRGTAVEVATRLLTLPTPISVQVHTKCLLAALHTTKISYHSYKNNKQLKNKEHMLATRDIHRNWELAKSCVRRFGLEGPESDKPSEVAASQQHLMVQLMEAMWCLHQARPNNMALAPVCVPGLTHIEATVHALVEVSHAFTTCDPETTVPLAAKLYLQLLLCEDPTVSFSAKQALIRVLRPRLRRRRVLIPSPPHCSSPTLELTDKGPPVSQPSQDSNEEQHFEVDTVEPMVLLAPDVGAGASGVSVNVNPIEALLGAQGAFHPLLDISP</sequence>
<dbReference type="PANTHER" id="PTHR21725">
    <property type="entry name" value="E3 UBIQUITIN-PROTEIN LIGASE UBR4"/>
    <property type="match status" value="1"/>
</dbReference>
<proteinExistence type="predicted"/>
<dbReference type="PANTHER" id="PTHR21725:SF1">
    <property type="entry name" value="E3 UBIQUITIN-PROTEIN LIGASE UBR4"/>
    <property type="match status" value="1"/>
</dbReference>
<dbReference type="InterPro" id="IPR045189">
    <property type="entry name" value="UBR4-like"/>
</dbReference>
<name>A0A7R9EXL0_9NEOP</name>
<feature type="region of interest" description="Disordered" evidence="1">
    <location>
        <begin position="887"/>
        <end position="919"/>
    </location>
</feature>
<evidence type="ECO:0000256" key="1">
    <source>
        <dbReference type="SAM" id="MobiDB-lite"/>
    </source>
</evidence>
<evidence type="ECO:0000313" key="2">
    <source>
        <dbReference type="EMBL" id="CAD7443273.1"/>
    </source>
</evidence>
<dbReference type="InterPro" id="IPR036322">
    <property type="entry name" value="WD40_repeat_dom_sf"/>
</dbReference>
<gene>
    <name evidence="2" type="ORF">TBIB3V08_LOCUS5683</name>
</gene>